<feature type="domain" description="Protein kinase" evidence="9">
    <location>
        <begin position="4"/>
        <end position="287"/>
    </location>
</feature>
<evidence type="ECO:0000256" key="5">
    <source>
        <dbReference type="ARBA" id="ARBA00022777"/>
    </source>
</evidence>
<keyword evidence="4 7" id="KW-0547">Nucleotide-binding</keyword>
<keyword evidence="3" id="KW-0808">Transferase</keyword>
<keyword evidence="11" id="KW-1185">Reference proteome</keyword>
<evidence type="ECO:0000256" key="7">
    <source>
        <dbReference type="PROSITE-ProRule" id="PRU10141"/>
    </source>
</evidence>
<evidence type="ECO:0000256" key="4">
    <source>
        <dbReference type="ARBA" id="ARBA00022741"/>
    </source>
</evidence>
<dbReference type="InterPro" id="IPR017441">
    <property type="entry name" value="Protein_kinase_ATP_BS"/>
</dbReference>
<keyword evidence="5" id="KW-0418">Kinase</keyword>
<comment type="similarity">
    <text evidence="1">Belongs to the protein kinase superfamily. CMGC Ser/Thr protein kinase family. MAP kinase subfamily.</text>
</comment>
<dbReference type="Gene3D" id="1.10.510.10">
    <property type="entry name" value="Transferase(Phosphotransferase) domain 1"/>
    <property type="match status" value="1"/>
</dbReference>
<dbReference type="PROSITE" id="PS00107">
    <property type="entry name" value="PROTEIN_KINASE_ATP"/>
    <property type="match status" value="1"/>
</dbReference>
<dbReference type="Pfam" id="PF00069">
    <property type="entry name" value="Pkinase"/>
    <property type="match status" value="1"/>
</dbReference>
<organism evidence="10 11">
    <name type="scientific">Mikania micrantha</name>
    <name type="common">bitter vine</name>
    <dbReference type="NCBI Taxonomy" id="192012"/>
    <lineage>
        <taxon>Eukaryota</taxon>
        <taxon>Viridiplantae</taxon>
        <taxon>Streptophyta</taxon>
        <taxon>Embryophyta</taxon>
        <taxon>Tracheophyta</taxon>
        <taxon>Spermatophyta</taxon>
        <taxon>Magnoliopsida</taxon>
        <taxon>eudicotyledons</taxon>
        <taxon>Gunneridae</taxon>
        <taxon>Pentapetalae</taxon>
        <taxon>asterids</taxon>
        <taxon>campanulids</taxon>
        <taxon>Asterales</taxon>
        <taxon>Asteraceae</taxon>
        <taxon>Asteroideae</taxon>
        <taxon>Heliantheae alliance</taxon>
        <taxon>Eupatorieae</taxon>
        <taxon>Mikania</taxon>
    </lineage>
</organism>
<keyword evidence="6 7" id="KW-0067">ATP-binding</keyword>
<dbReference type="FunFam" id="1.10.510.10:FF:000624">
    <property type="entry name" value="Mitogen-activated protein kinase"/>
    <property type="match status" value="1"/>
</dbReference>
<evidence type="ECO:0000256" key="6">
    <source>
        <dbReference type="ARBA" id="ARBA00022840"/>
    </source>
</evidence>
<dbReference type="SUPFAM" id="SSF56112">
    <property type="entry name" value="Protein kinase-like (PK-like)"/>
    <property type="match status" value="1"/>
</dbReference>
<dbReference type="PROSITE" id="PS50011">
    <property type="entry name" value="PROTEIN_KINASE_DOM"/>
    <property type="match status" value="1"/>
</dbReference>
<evidence type="ECO:0000256" key="1">
    <source>
        <dbReference type="ARBA" id="ARBA00008832"/>
    </source>
</evidence>
<evidence type="ECO:0000313" key="11">
    <source>
        <dbReference type="Proteomes" id="UP000326396"/>
    </source>
</evidence>
<evidence type="ECO:0000313" key="10">
    <source>
        <dbReference type="EMBL" id="KAD5802891.1"/>
    </source>
</evidence>
<sequence length="354" mass="40094">MEKYQIIQKLGSGSFGIVWKAFNKQTHETVAIKKLSLTYESSSSVIIIKREVKSLMFNKHPNIVSLKEVISENKIIFLVFEYMQGSLYDVMINRSIKTAPFSEAEIRHVCYQILQGLACMHQNGYIHRDLKPENLLVSDYVIKIGDLGSARETDDQKPYTHNVTTSWYRAPEVFLRSPVYGSAVDMWAVGAIMAELFTFQPLFPGSSEVNVMHEICSVLGTPTEGSWSEGLELARNMKYRFPELPGVRFSELLPSACPAAVNLIGTLLSWSPFARPTAVEALQHPFFHGCYRIPRSVPIVDTDVSIPAVFKLAMVREMLKKKPSLKKSCTCAHHDDDDDDIINMLPEYPFEFMK</sequence>
<dbReference type="InterPro" id="IPR011009">
    <property type="entry name" value="Kinase-like_dom_sf"/>
</dbReference>
<comment type="caution">
    <text evidence="10">The sequence shown here is derived from an EMBL/GenBank/DDBJ whole genome shotgun (WGS) entry which is preliminary data.</text>
</comment>
<dbReference type="AlphaFoldDB" id="A0A5N6P2L8"/>
<reference evidence="10 11" key="1">
    <citation type="submission" date="2019-05" db="EMBL/GenBank/DDBJ databases">
        <title>Mikania micrantha, genome provides insights into the molecular mechanism of rapid growth.</title>
        <authorList>
            <person name="Liu B."/>
        </authorList>
    </citation>
    <scope>NUCLEOTIDE SEQUENCE [LARGE SCALE GENOMIC DNA]</scope>
    <source>
        <strain evidence="10">NLD-2019</strain>
        <tissue evidence="10">Leaf</tissue>
    </source>
</reference>
<evidence type="ECO:0000256" key="3">
    <source>
        <dbReference type="ARBA" id="ARBA00022679"/>
    </source>
</evidence>
<accession>A0A5N6P2L8</accession>
<dbReference type="PROSITE" id="PS00108">
    <property type="entry name" value="PROTEIN_KINASE_ST"/>
    <property type="match status" value="1"/>
</dbReference>
<keyword evidence="2 8" id="KW-0723">Serine/threonine-protein kinase</keyword>
<dbReference type="GO" id="GO:0005524">
    <property type="term" value="F:ATP binding"/>
    <property type="evidence" value="ECO:0007669"/>
    <property type="project" value="UniProtKB-UniRule"/>
</dbReference>
<dbReference type="Gene3D" id="3.30.200.20">
    <property type="entry name" value="Phosphorylase Kinase, domain 1"/>
    <property type="match status" value="1"/>
</dbReference>
<protein>
    <recommendedName>
        <fullName evidence="9">Protein kinase domain-containing protein</fullName>
    </recommendedName>
</protein>
<evidence type="ECO:0000256" key="2">
    <source>
        <dbReference type="ARBA" id="ARBA00022527"/>
    </source>
</evidence>
<name>A0A5N6P2L8_9ASTR</name>
<dbReference type="PANTHER" id="PTHR24055">
    <property type="entry name" value="MITOGEN-ACTIVATED PROTEIN KINASE"/>
    <property type="match status" value="1"/>
</dbReference>
<gene>
    <name evidence="10" type="ORF">E3N88_14251</name>
</gene>
<dbReference type="InterPro" id="IPR008271">
    <property type="entry name" value="Ser/Thr_kinase_AS"/>
</dbReference>
<dbReference type="CDD" id="cd07830">
    <property type="entry name" value="STKc_MAK_like"/>
    <property type="match status" value="1"/>
</dbReference>
<proteinExistence type="inferred from homology"/>
<dbReference type="GO" id="GO:0004674">
    <property type="term" value="F:protein serine/threonine kinase activity"/>
    <property type="evidence" value="ECO:0007669"/>
    <property type="project" value="UniProtKB-KW"/>
</dbReference>
<dbReference type="OrthoDB" id="2158884at2759"/>
<dbReference type="SMART" id="SM00220">
    <property type="entry name" value="S_TKc"/>
    <property type="match status" value="1"/>
</dbReference>
<dbReference type="EMBL" id="SZYD01000007">
    <property type="protein sequence ID" value="KAD5802891.1"/>
    <property type="molecule type" value="Genomic_DNA"/>
</dbReference>
<feature type="binding site" evidence="7">
    <location>
        <position position="34"/>
    </location>
    <ligand>
        <name>ATP</name>
        <dbReference type="ChEBI" id="CHEBI:30616"/>
    </ligand>
</feature>
<evidence type="ECO:0000259" key="9">
    <source>
        <dbReference type="PROSITE" id="PS50011"/>
    </source>
</evidence>
<dbReference type="InterPro" id="IPR000719">
    <property type="entry name" value="Prot_kinase_dom"/>
</dbReference>
<dbReference type="Proteomes" id="UP000326396">
    <property type="component" value="Linkage Group LG15"/>
</dbReference>
<evidence type="ECO:0000256" key="8">
    <source>
        <dbReference type="RuleBase" id="RU000304"/>
    </source>
</evidence>
<dbReference type="InterPro" id="IPR050117">
    <property type="entry name" value="MAPK"/>
</dbReference>